<dbReference type="Pfam" id="PF04314">
    <property type="entry name" value="PCuAC"/>
    <property type="match status" value="1"/>
</dbReference>
<dbReference type="Gene3D" id="2.60.40.1890">
    <property type="entry name" value="PCu(A)C copper chaperone"/>
    <property type="match status" value="1"/>
</dbReference>
<evidence type="ECO:0000313" key="2">
    <source>
        <dbReference type="EMBL" id="MCZ0925592.1"/>
    </source>
</evidence>
<dbReference type="PANTHER" id="PTHR36302">
    <property type="entry name" value="BLR7088 PROTEIN"/>
    <property type="match status" value="1"/>
</dbReference>
<comment type="caution">
    <text evidence="2">The sequence shown here is derived from an EMBL/GenBank/DDBJ whole genome shotgun (WGS) entry which is preliminary data.</text>
</comment>
<evidence type="ECO:0000313" key="3">
    <source>
        <dbReference type="Proteomes" id="UP001321125"/>
    </source>
</evidence>
<feature type="signal peptide" evidence="1">
    <location>
        <begin position="1"/>
        <end position="26"/>
    </location>
</feature>
<dbReference type="Proteomes" id="UP001321125">
    <property type="component" value="Unassembled WGS sequence"/>
</dbReference>
<dbReference type="InterPro" id="IPR036182">
    <property type="entry name" value="PCuAC_sf"/>
</dbReference>
<accession>A0ABT4IPK2</accession>
<keyword evidence="1" id="KW-0732">Signal</keyword>
<evidence type="ECO:0000256" key="1">
    <source>
        <dbReference type="SAM" id="SignalP"/>
    </source>
</evidence>
<protein>
    <submittedName>
        <fullName evidence="2">Copper chaperone PCu(A)C</fullName>
    </submittedName>
</protein>
<keyword evidence="3" id="KW-1185">Reference proteome</keyword>
<gene>
    <name evidence="2" type="ORF">L0635_00665</name>
</gene>
<dbReference type="InterPro" id="IPR007410">
    <property type="entry name" value="LpqE-like"/>
</dbReference>
<dbReference type="PANTHER" id="PTHR36302:SF1">
    <property type="entry name" value="COPPER CHAPERONE PCU(A)C"/>
    <property type="match status" value="1"/>
</dbReference>
<dbReference type="RefSeq" id="WP_268900819.1">
    <property type="nucleotide sequence ID" value="NZ_JAKNQU010000001.1"/>
</dbReference>
<name>A0ABT4IPK2_9GAMM</name>
<feature type="chain" id="PRO_5046429419" evidence="1">
    <location>
        <begin position="27"/>
        <end position="150"/>
    </location>
</feature>
<sequence length="150" mass="16326">MVSHLFQAPRLLAGGMLLMLITAGHASGQDVQVSNARLSLLPGEQPGAGYFQLHNTGDETAVLVGAQTEAFEDVEIHMSSEENGMAHMHAMEQVEIEAGERFEFAPKGHHLMFIGRLKTFSEGDDVEVMLEFDDAQQLSVTFDVVSPVSL</sequence>
<proteinExistence type="predicted"/>
<dbReference type="SUPFAM" id="SSF110087">
    <property type="entry name" value="DR1885-like metal-binding protein"/>
    <property type="match status" value="1"/>
</dbReference>
<dbReference type="InterPro" id="IPR058248">
    <property type="entry name" value="Lxx211020-like"/>
</dbReference>
<organism evidence="2 3">
    <name type="scientific">Vreelandella janggokensis</name>
    <dbReference type="NCBI Taxonomy" id="370767"/>
    <lineage>
        <taxon>Bacteria</taxon>
        <taxon>Pseudomonadati</taxon>
        <taxon>Pseudomonadota</taxon>
        <taxon>Gammaproteobacteria</taxon>
        <taxon>Oceanospirillales</taxon>
        <taxon>Halomonadaceae</taxon>
        <taxon>Vreelandella</taxon>
    </lineage>
</organism>
<dbReference type="EMBL" id="JAKNQU010000001">
    <property type="protein sequence ID" value="MCZ0925592.1"/>
    <property type="molecule type" value="Genomic_DNA"/>
</dbReference>
<reference evidence="2 3" key="1">
    <citation type="submission" date="2022-02" db="EMBL/GenBank/DDBJ databases">
        <title>Study of halophilic communities from a Mexican lake.</title>
        <authorList>
            <person name="Hernandez-Soto L.M."/>
            <person name="Martinez-Abarca F."/>
            <person name="Ramirez-Saad H.C."/>
            <person name="Aguirre-Garrido J.F."/>
        </authorList>
    </citation>
    <scope>NUCLEOTIDE SEQUENCE [LARGE SCALE GENOMIC DNA]</scope>
    <source>
        <strain evidence="2 3">Hjan13</strain>
    </source>
</reference>